<dbReference type="InterPro" id="IPR051446">
    <property type="entry name" value="HTH_trans_reg/aminotransferase"/>
</dbReference>
<reference evidence="7 8" key="1">
    <citation type="submission" date="2019-06" db="EMBL/GenBank/DDBJ databases">
        <title>Complete genome sequence of Janthinobacterium sp. SNU WT3 isolated from diseased rainbow trout.</title>
        <authorList>
            <person name="Oh W.T."/>
            <person name="Park S.C."/>
        </authorList>
    </citation>
    <scope>NUCLEOTIDE SEQUENCE [LARGE SCALE GENOMIC DNA]</scope>
    <source>
        <strain evidence="7 8">SNU WT3</strain>
    </source>
</reference>
<feature type="domain" description="HTH gntR-type" evidence="6">
    <location>
        <begin position="11"/>
        <end position="79"/>
    </location>
</feature>
<dbReference type="PANTHER" id="PTHR46577">
    <property type="entry name" value="HTH-TYPE TRANSCRIPTIONAL REGULATORY PROTEIN GABR"/>
    <property type="match status" value="1"/>
</dbReference>
<dbReference type="PROSITE" id="PS50949">
    <property type="entry name" value="HTH_GNTR"/>
    <property type="match status" value="1"/>
</dbReference>
<dbReference type="Pfam" id="PF00392">
    <property type="entry name" value="GntR"/>
    <property type="match status" value="1"/>
</dbReference>
<dbReference type="InterPro" id="IPR015424">
    <property type="entry name" value="PyrdxlP-dep_Trfase"/>
</dbReference>
<dbReference type="SUPFAM" id="SSF53383">
    <property type="entry name" value="PLP-dependent transferases"/>
    <property type="match status" value="1"/>
</dbReference>
<proteinExistence type="inferred from homology"/>
<dbReference type="InterPro" id="IPR036390">
    <property type="entry name" value="WH_DNA-bd_sf"/>
</dbReference>
<dbReference type="SUPFAM" id="SSF46785">
    <property type="entry name" value="Winged helix' DNA-binding domain"/>
    <property type="match status" value="1"/>
</dbReference>
<keyword evidence="7" id="KW-0032">Aminotransferase</keyword>
<accession>A0A4Y6R9A1</accession>
<dbReference type="Gene3D" id="1.10.10.10">
    <property type="entry name" value="Winged helix-like DNA-binding domain superfamily/Winged helix DNA-binding domain"/>
    <property type="match status" value="1"/>
</dbReference>
<evidence type="ECO:0000256" key="5">
    <source>
        <dbReference type="ARBA" id="ARBA00023163"/>
    </source>
</evidence>
<sequence length="494" mass="53765">MELHILIDGTRDLGGQLYRQLSAAIRSGRLTDGQQLPPTRLLASQLGLSRKTVSDVYDKLGYEKLLVGKVGVGSFVQTPHASPQRRHASTPLASAQRIARWEATPTPLRRASQETPARYAFIGGRATPAHFPQDEWRACMLHALRQGGQARGRYGPVEGLPALRAAIAGHAAFSRGIHCTEEQVLVTSGAQQALHLLALTLLEAGDTVAVEEPGYPVARAVFASQGARVVGIDVDEDGLIVAQIPDGTRLIYVTPAHQFPLGMPMSMARRHALLERARQLGAIIIEDDYDSAFRYEGRPEDALQSMDRYGVVAHVASFSKIMLPELRLGYVVLPQALVAAMQTVKYLSDCHTASLGQHALAKFIDDGHLLRHIRRCHDIYAGRRERLQHWFNGPLAPWFRLVPASAGFHVAALAQAPLDIAELLRRARLADVSLYALASFYHGPARHEGLFLGYGAIDKLDIDTALAIVLAILQEIAPLPLSGVANRVASDSAP</sequence>
<evidence type="ECO:0000259" key="6">
    <source>
        <dbReference type="PROSITE" id="PS50949"/>
    </source>
</evidence>
<dbReference type="CDD" id="cd00609">
    <property type="entry name" value="AAT_like"/>
    <property type="match status" value="1"/>
</dbReference>
<keyword evidence="3" id="KW-0805">Transcription regulation</keyword>
<dbReference type="OrthoDB" id="9804020at2"/>
<dbReference type="InterPro" id="IPR015421">
    <property type="entry name" value="PyrdxlP-dep_Trfase_major"/>
</dbReference>
<dbReference type="EMBL" id="CP041185">
    <property type="protein sequence ID" value="QDG69080.1"/>
    <property type="molecule type" value="Genomic_DNA"/>
</dbReference>
<evidence type="ECO:0000256" key="4">
    <source>
        <dbReference type="ARBA" id="ARBA00023125"/>
    </source>
</evidence>
<dbReference type="AlphaFoldDB" id="A0A4Y6R9A1"/>
<evidence type="ECO:0000256" key="3">
    <source>
        <dbReference type="ARBA" id="ARBA00023015"/>
    </source>
</evidence>
<dbReference type="GO" id="GO:0030170">
    <property type="term" value="F:pyridoxal phosphate binding"/>
    <property type="evidence" value="ECO:0007669"/>
    <property type="project" value="InterPro"/>
</dbReference>
<organism evidence="7 8">
    <name type="scientific">Janthinobacterium tructae</name>
    <dbReference type="NCBI Taxonomy" id="2590869"/>
    <lineage>
        <taxon>Bacteria</taxon>
        <taxon>Pseudomonadati</taxon>
        <taxon>Pseudomonadota</taxon>
        <taxon>Betaproteobacteria</taxon>
        <taxon>Burkholderiales</taxon>
        <taxon>Oxalobacteraceae</taxon>
        <taxon>Janthinobacterium</taxon>
    </lineage>
</organism>
<dbReference type="KEGG" id="jas:FJQ89_00620"/>
<dbReference type="RefSeq" id="WP_141168622.1">
    <property type="nucleotide sequence ID" value="NZ_CP041185.1"/>
</dbReference>
<dbReference type="Gene3D" id="3.40.640.10">
    <property type="entry name" value="Type I PLP-dependent aspartate aminotransferase-like (Major domain)"/>
    <property type="match status" value="1"/>
</dbReference>
<dbReference type="CDD" id="cd07377">
    <property type="entry name" value="WHTH_GntR"/>
    <property type="match status" value="1"/>
</dbReference>
<keyword evidence="8" id="KW-1185">Reference proteome</keyword>
<keyword evidence="7" id="KW-0808">Transferase</keyword>
<keyword evidence="5" id="KW-0804">Transcription</keyword>
<dbReference type="Pfam" id="PF00155">
    <property type="entry name" value="Aminotran_1_2"/>
    <property type="match status" value="1"/>
</dbReference>
<evidence type="ECO:0000256" key="2">
    <source>
        <dbReference type="ARBA" id="ARBA00022898"/>
    </source>
</evidence>
<dbReference type="SMART" id="SM00345">
    <property type="entry name" value="HTH_GNTR"/>
    <property type="match status" value="1"/>
</dbReference>
<evidence type="ECO:0000256" key="1">
    <source>
        <dbReference type="ARBA" id="ARBA00005384"/>
    </source>
</evidence>
<keyword evidence="2" id="KW-0663">Pyridoxal phosphate</keyword>
<evidence type="ECO:0000313" key="7">
    <source>
        <dbReference type="EMBL" id="QDG69080.1"/>
    </source>
</evidence>
<dbReference type="Proteomes" id="UP000316665">
    <property type="component" value="Chromosome"/>
</dbReference>
<dbReference type="PANTHER" id="PTHR46577:SF1">
    <property type="entry name" value="HTH-TYPE TRANSCRIPTIONAL REGULATORY PROTEIN GABR"/>
    <property type="match status" value="1"/>
</dbReference>
<dbReference type="InterPro" id="IPR000524">
    <property type="entry name" value="Tscrpt_reg_HTH_GntR"/>
</dbReference>
<comment type="similarity">
    <text evidence="1">In the C-terminal section; belongs to the class-I pyridoxal-phosphate-dependent aminotransferase family.</text>
</comment>
<evidence type="ECO:0000313" key="8">
    <source>
        <dbReference type="Proteomes" id="UP000316665"/>
    </source>
</evidence>
<name>A0A4Y6R9A1_9BURK</name>
<dbReference type="GO" id="GO:0003677">
    <property type="term" value="F:DNA binding"/>
    <property type="evidence" value="ECO:0007669"/>
    <property type="project" value="UniProtKB-KW"/>
</dbReference>
<keyword evidence="4" id="KW-0238">DNA-binding</keyword>
<dbReference type="InterPro" id="IPR004839">
    <property type="entry name" value="Aminotransferase_I/II_large"/>
</dbReference>
<gene>
    <name evidence="7" type="ORF">FJQ89_00620</name>
</gene>
<dbReference type="GO" id="GO:0008483">
    <property type="term" value="F:transaminase activity"/>
    <property type="evidence" value="ECO:0007669"/>
    <property type="project" value="UniProtKB-KW"/>
</dbReference>
<protein>
    <submittedName>
        <fullName evidence="7">PLP-dependent aminotransferase family protein</fullName>
    </submittedName>
</protein>
<dbReference type="InterPro" id="IPR036388">
    <property type="entry name" value="WH-like_DNA-bd_sf"/>
</dbReference>
<dbReference type="GO" id="GO:0003700">
    <property type="term" value="F:DNA-binding transcription factor activity"/>
    <property type="evidence" value="ECO:0007669"/>
    <property type="project" value="InterPro"/>
</dbReference>